<feature type="chain" id="PRO_5034488861" evidence="8">
    <location>
        <begin position="31"/>
        <end position="369"/>
    </location>
</feature>
<dbReference type="InterPro" id="IPR018114">
    <property type="entry name" value="TRYPSIN_HIS"/>
</dbReference>
<keyword evidence="1 7" id="KW-0645">Protease</keyword>
<evidence type="ECO:0000256" key="1">
    <source>
        <dbReference type="ARBA" id="ARBA00022670"/>
    </source>
</evidence>
<feature type="disulfide bond" evidence="6">
    <location>
        <begin position="62"/>
        <end position="123"/>
    </location>
</feature>
<dbReference type="FunFam" id="2.40.10.10:FF:000003">
    <property type="entry name" value="Transmembrane serine protease 3"/>
    <property type="match status" value="1"/>
</dbReference>
<keyword evidence="4 6" id="KW-1015">Disulfide bond</keyword>
<keyword evidence="5" id="KW-0325">Glycoprotein</keyword>
<keyword evidence="8" id="KW-0732">Signal</keyword>
<dbReference type="SUPFAM" id="SSF50494">
    <property type="entry name" value="Trypsin-like serine proteases"/>
    <property type="match status" value="1"/>
</dbReference>
<reference evidence="11" key="1">
    <citation type="submission" date="2025-08" db="UniProtKB">
        <authorList>
            <consortium name="Ensembl"/>
        </authorList>
    </citation>
    <scope>IDENTIFICATION</scope>
</reference>
<dbReference type="GO" id="GO:0004252">
    <property type="term" value="F:serine-type endopeptidase activity"/>
    <property type="evidence" value="ECO:0007669"/>
    <property type="project" value="InterPro"/>
</dbReference>
<evidence type="ECO:0000259" key="9">
    <source>
        <dbReference type="PROSITE" id="PS50240"/>
    </source>
</evidence>
<feature type="domain" description="Peptidase S1" evidence="9">
    <location>
        <begin position="136"/>
        <end position="366"/>
    </location>
</feature>
<dbReference type="GeneTree" id="ENSGT00940000164655"/>
<dbReference type="PROSITE" id="PS00135">
    <property type="entry name" value="TRYPSIN_SER"/>
    <property type="match status" value="1"/>
</dbReference>
<dbReference type="Pfam" id="PF15494">
    <property type="entry name" value="SRCR_2"/>
    <property type="match status" value="1"/>
</dbReference>
<feature type="signal peptide" evidence="8">
    <location>
        <begin position="1"/>
        <end position="30"/>
    </location>
</feature>
<dbReference type="AlphaFoldDB" id="A0A8C4Q4K0"/>
<evidence type="ECO:0000256" key="5">
    <source>
        <dbReference type="ARBA" id="ARBA00023180"/>
    </source>
</evidence>
<evidence type="ECO:0000256" key="3">
    <source>
        <dbReference type="ARBA" id="ARBA00022825"/>
    </source>
</evidence>
<dbReference type="InterPro" id="IPR001314">
    <property type="entry name" value="Peptidase_S1A"/>
</dbReference>
<dbReference type="GO" id="GO:0006508">
    <property type="term" value="P:proteolysis"/>
    <property type="evidence" value="ECO:0007669"/>
    <property type="project" value="UniProtKB-KW"/>
</dbReference>
<dbReference type="PANTHER" id="PTHR24252">
    <property type="entry name" value="ACROSIN-RELATED"/>
    <property type="match status" value="1"/>
</dbReference>
<evidence type="ECO:0000256" key="8">
    <source>
        <dbReference type="SAM" id="SignalP"/>
    </source>
</evidence>
<keyword evidence="12" id="KW-1185">Reference proteome</keyword>
<dbReference type="InterPro" id="IPR036772">
    <property type="entry name" value="SRCR-like_dom_sf"/>
</dbReference>
<dbReference type="Gene3D" id="2.40.10.10">
    <property type="entry name" value="Trypsin-like serine proteases"/>
    <property type="match status" value="2"/>
</dbReference>
<dbReference type="InterPro" id="IPR043504">
    <property type="entry name" value="Peptidase_S1_PA_chymotrypsin"/>
</dbReference>
<evidence type="ECO:0000256" key="7">
    <source>
        <dbReference type="RuleBase" id="RU363034"/>
    </source>
</evidence>
<dbReference type="PROSITE" id="PS50287">
    <property type="entry name" value="SRCR_2"/>
    <property type="match status" value="1"/>
</dbReference>
<feature type="disulfide bond" evidence="6">
    <location>
        <begin position="49"/>
        <end position="113"/>
    </location>
</feature>
<dbReference type="InterPro" id="IPR001190">
    <property type="entry name" value="SRCR"/>
</dbReference>
<keyword evidence="3 7" id="KW-0720">Serine protease</keyword>
<dbReference type="InterPro" id="IPR009003">
    <property type="entry name" value="Peptidase_S1_PA"/>
</dbReference>
<dbReference type="Proteomes" id="UP000694388">
    <property type="component" value="Unplaced"/>
</dbReference>
<dbReference type="PROSITE" id="PS00134">
    <property type="entry name" value="TRYPSIN_HIS"/>
    <property type="match status" value="1"/>
</dbReference>
<dbReference type="PROSITE" id="PS50240">
    <property type="entry name" value="TRYPSIN_DOM"/>
    <property type="match status" value="1"/>
</dbReference>
<dbReference type="SMART" id="SM00020">
    <property type="entry name" value="Tryp_SPc"/>
    <property type="match status" value="1"/>
</dbReference>
<comment type="caution">
    <text evidence="6">Lacks conserved residue(s) required for the propagation of feature annotation.</text>
</comment>
<dbReference type="SUPFAM" id="SSF56487">
    <property type="entry name" value="SRCR-like"/>
    <property type="match status" value="1"/>
</dbReference>
<dbReference type="InterPro" id="IPR001254">
    <property type="entry name" value="Trypsin_dom"/>
</dbReference>
<proteinExistence type="predicted"/>
<dbReference type="PRINTS" id="PR00722">
    <property type="entry name" value="CHYMOTRYPSIN"/>
</dbReference>
<organism evidence="11 12">
    <name type="scientific">Eptatretus burgeri</name>
    <name type="common">Inshore hagfish</name>
    <dbReference type="NCBI Taxonomy" id="7764"/>
    <lineage>
        <taxon>Eukaryota</taxon>
        <taxon>Metazoa</taxon>
        <taxon>Chordata</taxon>
        <taxon>Craniata</taxon>
        <taxon>Vertebrata</taxon>
        <taxon>Cyclostomata</taxon>
        <taxon>Myxini</taxon>
        <taxon>Myxiniformes</taxon>
        <taxon>Myxinidae</taxon>
        <taxon>Eptatretinae</taxon>
        <taxon>Eptatretus</taxon>
    </lineage>
</organism>
<evidence type="ECO:0000256" key="2">
    <source>
        <dbReference type="ARBA" id="ARBA00022801"/>
    </source>
</evidence>
<reference evidence="11" key="2">
    <citation type="submission" date="2025-09" db="UniProtKB">
        <authorList>
            <consortium name="Ensembl"/>
        </authorList>
    </citation>
    <scope>IDENTIFICATION</scope>
</reference>
<evidence type="ECO:0000313" key="11">
    <source>
        <dbReference type="Ensembl" id="ENSEBUP00000009916.1"/>
    </source>
</evidence>
<name>A0A8C4Q4K0_EPTBU</name>
<dbReference type="CDD" id="cd00190">
    <property type="entry name" value="Tryp_SPc"/>
    <property type="match status" value="1"/>
</dbReference>
<sequence length="369" mass="40774">PLNSSFYQHLFHSLFSRFLFACLSPARSSGDDDFVKVYRADIDDYAFVCADNWRKDDTSFVCQLLGYTSQRDEQTDNTKYAPSVSTPLVAVNLSTIGTDSANSQLYFKKVTKCQNNLLITIRCFKCGKWIGSPIRIIGGNDATLGTWPWQASLALNGKHACGASLISPYWLISAAHCFEKYPSPSDWSAYFGFLELSSLPPPVHLESITVNPKYNSNTHDYDIAVIRLSRAVVTSDDVQPICLPNEDQVFASSLTCWVSGWGALQLSGSASNKLQQLQVNLLNFDKCNGQQSYNGQLTKRMMCAGYWEGGRDTCQGDSGGPLACDLTKNWVLVGASSWGDNCALANKPGVYADLSSMLDFIRKTMQVRQ</sequence>
<evidence type="ECO:0000256" key="4">
    <source>
        <dbReference type="ARBA" id="ARBA00023157"/>
    </source>
</evidence>
<dbReference type="GO" id="GO:0016020">
    <property type="term" value="C:membrane"/>
    <property type="evidence" value="ECO:0007669"/>
    <property type="project" value="InterPro"/>
</dbReference>
<accession>A0A8C4Q4K0</accession>
<feature type="domain" description="SRCR" evidence="10">
    <location>
        <begin position="21"/>
        <end position="124"/>
    </location>
</feature>
<dbReference type="Ensembl" id="ENSEBUT00000010449.1">
    <property type="protein sequence ID" value="ENSEBUP00000009916.1"/>
    <property type="gene ID" value="ENSEBUG00000006369.1"/>
</dbReference>
<evidence type="ECO:0000313" key="12">
    <source>
        <dbReference type="Proteomes" id="UP000694388"/>
    </source>
</evidence>
<dbReference type="InterPro" id="IPR033116">
    <property type="entry name" value="TRYPSIN_SER"/>
</dbReference>
<dbReference type="Pfam" id="PF00089">
    <property type="entry name" value="Trypsin"/>
    <property type="match status" value="1"/>
</dbReference>
<dbReference type="Gene3D" id="3.10.250.10">
    <property type="entry name" value="SRCR-like domain"/>
    <property type="match status" value="1"/>
</dbReference>
<dbReference type="PANTHER" id="PTHR24252:SF17">
    <property type="entry name" value="SUPPRESSOR OF TUMORIGENICITY 14 PROTEIN HOMOLOG-RELATED"/>
    <property type="match status" value="1"/>
</dbReference>
<protein>
    <submittedName>
        <fullName evidence="11">Uncharacterized protein</fullName>
    </submittedName>
</protein>
<evidence type="ECO:0000259" key="10">
    <source>
        <dbReference type="PROSITE" id="PS50287"/>
    </source>
</evidence>
<keyword evidence="2 7" id="KW-0378">Hydrolase</keyword>
<evidence type="ECO:0000256" key="6">
    <source>
        <dbReference type="PROSITE-ProRule" id="PRU00196"/>
    </source>
</evidence>